<accession>A0A4C1YIE8</accession>
<organism evidence="1 2">
    <name type="scientific">Eumeta variegata</name>
    <name type="common">Bagworm moth</name>
    <name type="synonym">Eumeta japonica</name>
    <dbReference type="NCBI Taxonomy" id="151549"/>
    <lineage>
        <taxon>Eukaryota</taxon>
        <taxon>Metazoa</taxon>
        <taxon>Ecdysozoa</taxon>
        <taxon>Arthropoda</taxon>
        <taxon>Hexapoda</taxon>
        <taxon>Insecta</taxon>
        <taxon>Pterygota</taxon>
        <taxon>Neoptera</taxon>
        <taxon>Endopterygota</taxon>
        <taxon>Lepidoptera</taxon>
        <taxon>Glossata</taxon>
        <taxon>Ditrysia</taxon>
        <taxon>Tineoidea</taxon>
        <taxon>Psychidae</taxon>
        <taxon>Oiketicinae</taxon>
        <taxon>Eumeta</taxon>
    </lineage>
</organism>
<dbReference type="Proteomes" id="UP000299102">
    <property type="component" value="Unassembled WGS sequence"/>
</dbReference>
<dbReference type="EMBL" id="BGZK01001234">
    <property type="protein sequence ID" value="GBP75053.1"/>
    <property type="molecule type" value="Genomic_DNA"/>
</dbReference>
<protein>
    <submittedName>
        <fullName evidence="1">Uncharacterized protein</fullName>
    </submittedName>
</protein>
<gene>
    <name evidence="1" type="ORF">EVAR_48733_1</name>
</gene>
<reference evidence="1 2" key="1">
    <citation type="journal article" date="2019" name="Commun. Biol.">
        <title>The bagworm genome reveals a unique fibroin gene that provides high tensile strength.</title>
        <authorList>
            <person name="Kono N."/>
            <person name="Nakamura H."/>
            <person name="Ohtoshi R."/>
            <person name="Tomita M."/>
            <person name="Numata K."/>
            <person name="Arakawa K."/>
        </authorList>
    </citation>
    <scope>NUCLEOTIDE SEQUENCE [LARGE SCALE GENOMIC DNA]</scope>
</reference>
<evidence type="ECO:0000313" key="1">
    <source>
        <dbReference type="EMBL" id="GBP75053.1"/>
    </source>
</evidence>
<keyword evidence="2" id="KW-1185">Reference proteome</keyword>
<proteinExistence type="predicted"/>
<dbReference type="AlphaFoldDB" id="A0A4C1YIE8"/>
<evidence type="ECO:0000313" key="2">
    <source>
        <dbReference type="Proteomes" id="UP000299102"/>
    </source>
</evidence>
<comment type="caution">
    <text evidence="1">The sequence shown here is derived from an EMBL/GenBank/DDBJ whole genome shotgun (WGS) entry which is preliminary data.</text>
</comment>
<name>A0A4C1YIE8_EUMVA</name>
<sequence length="113" mass="12343">MYIDGLYSYGTPDRSVSTYREMDKAVDHLLFVRDRDDVQGLTAAARVKGPRPARPTSTTFRPLTLPVLGAVGRQESPGGFGLILGHRNYAASGRREAAFDAQRHVNNAVAVRA</sequence>